<dbReference type="GO" id="GO:0022857">
    <property type="term" value="F:transmembrane transporter activity"/>
    <property type="evidence" value="ECO:0007669"/>
    <property type="project" value="InterPro"/>
</dbReference>
<organism evidence="6">
    <name type="scientific">marine metagenome</name>
    <dbReference type="NCBI Taxonomy" id="408172"/>
    <lineage>
        <taxon>unclassified sequences</taxon>
        <taxon>metagenomes</taxon>
        <taxon>ecological metagenomes</taxon>
    </lineage>
</organism>
<evidence type="ECO:0000256" key="1">
    <source>
        <dbReference type="ARBA" id="ARBA00004162"/>
    </source>
</evidence>
<evidence type="ECO:0000256" key="4">
    <source>
        <dbReference type="ARBA" id="ARBA00022989"/>
    </source>
</evidence>
<protein>
    <recommendedName>
        <fullName evidence="7">Biopolymer transporter ExbD</fullName>
    </recommendedName>
</protein>
<reference evidence="6" key="1">
    <citation type="submission" date="2018-05" db="EMBL/GenBank/DDBJ databases">
        <authorList>
            <person name="Lanie J.A."/>
            <person name="Ng W.-L."/>
            <person name="Kazmierczak K.M."/>
            <person name="Andrzejewski T.M."/>
            <person name="Davidsen T.M."/>
            <person name="Wayne K.J."/>
            <person name="Tettelin H."/>
            <person name="Glass J.I."/>
            <person name="Rusch D."/>
            <person name="Podicherti R."/>
            <person name="Tsui H.-C.T."/>
            <person name="Winkler M.E."/>
        </authorList>
    </citation>
    <scope>NUCLEOTIDE SEQUENCE</scope>
</reference>
<evidence type="ECO:0000256" key="2">
    <source>
        <dbReference type="ARBA" id="ARBA00022475"/>
    </source>
</evidence>
<dbReference type="Pfam" id="PF02472">
    <property type="entry name" value="ExbD"/>
    <property type="match status" value="1"/>
</dbReference>
<evidence type="ECO:0000313" key="6">
    <source>
        <dbReference type="EMBL" id="SVC08123.1"/>
    </source>
</evidence>
<dbReference type="EMBL" id="UINC01072469">
    <property type="protein sequence ID" value="SVC08123.1"/>
    <property type="molecule type" value="Genomic_DNA"/>
</dbReference>
<dbReference type="Gene3D" id="3.30.420.270">
    <property type="match status" value="1"/>
</dbReference>
<keyword evidence="4" id="KW-1133">Transmembrane helix</keyword>
<keyword evidence="3" id="KW-0812">Transmembrane</keyword>
<keyword evidence="5" id="KW-0472">Membrane</keyword>
<keyword evidence="2" id="KW-1003">Cell membrane</keyword>
<dbReference type="GO" id="GO:0005886">
    <property type="term" value="C:plasma membrane"/>
    <property type="evidence" value="ECO:0007669"/>
    <property type="project" value="UniProtKB-SubCell"/>
</dbReference>
<accession>A0A382JAJ1</accession>
<comment type="subcellular location">
    <subcellularLocation>
        <location evidence="1">Cell membrane</location>
        <topology evidence="1">Single-pass membrane protein</topology>
    </subcellularLocation>
</comment>
<evidence type="ECO:0000256" key="5">
    <source>
        <dbReference type="ARBA" id="ARBA00023136"/>
    </source>
</evidence>
<gene>
    <name evidence="6" type="ORF">METZ01_LOCUS260977</name>
</gene>
<sequence>MLGKKRRFRGGEIPTSSMADIAFLLLIFFLVTTTIDMDKGLGMVLPAEGEEIEINKKNILNCLINSSGKVLLGGDPVEIRNLSRTVRQKIAENNKLVISVKAHKASTYKDYIRVIDQLKQANATRISIAESD</sequence>
<dbReference type="PANTHER" id="PTHR30558:SF3">
    <property type="entry name" value="BIOPOLYMER TRANSPORT PROTEIN EXBD-RELATED"/>
    <property type="match status" value="1"/>
</dbReference>
<dbReference type="PANTHER" id="PTHR30558">
    <property type="entry name" value="EXBD MEMBRANE COMPONENT OF PMF-DRIVEN MACROMOLECULE IMPORT SYSTEM"/>
    <property type="match status" value="1"/>
</dbReference>
<evidence type="ECO:0008006" key="7">
    <source>
        <dbReference type="Google" id="ProtNLM"/>
    </source>
</evidence>
<evidence type="ECO:0000256" key="3">
    <source>
        <dbReference type="ARBA" id="ARBA00022692"/>
    </source>
</evidence>
<name>A0A382JAJ1_9ZZZZ</name>
<proteinExistence type="predicted"/>
<dbReference type="InterPro" id="IPR003400">
    <property type="entry name" value="ExbD"/>
</dbReference>
<dbReference type="AlphaFoldDB" id="A0A382JAJ1"/>